<dbReference type="PANTHER" id="PTHR42811">
    <property type="entry name" value="SERINE ACETYLTRANSFERASE"/>
    <property type="match status" value="1"/>
</dbReference>
<evidence type="ECO:0000313" key="7">
    <source>
        <dbReference type="EMBL" id="KTW01662.1"/>
    </source>
</evidence>
<proteinExistence type="inferred from homology"/>
<dbReference type="GO" id="GO:0008652">
    <property type="term" value="P:amino acid biosynthetic process"/>
    <property type="evidence" value="ECO:0007669"/>
    <property type="project" value="UniProtKB-KW"/>
</dbReference>
<protein>
    <recommendedName>
        <fullName evidence="2">serine O-acetyltransferase</fullName>
        <ecNumber evidence="2">2.3.1.30</ecNumber>
    </recommendedName>
</protein>
<dbReference type="InterPro" id="IPR053376">
    <property type="entry name" value="Serine_acetyltransferase"/>
</dbReference>
<dbReference type="EC" id="2.3.1.30" evidence="2"/>
<dbReference type="Proteomes" id="UP000074072">
    <property type="component" value="Unassembled WGS sequence"/>
</dbReference>
<dbReference type="Pfam" id="PF00132">
    <property type="entry name" value="Hexapep"/>
    <property type="match status" value="1"/>
</dbReference>
<evidence type="ECO:0000313" key="8">
    <source>
        <dbReference type="Proteomes" id="UP000074072"/>
    </source>
</evidence>
<evidence type="ECO:0000256" key="6">
    <source>
        <dbReference type="ARBA" id="ARBA00049486"/>
    </source>
</evidence>
<dbReference type="CDD" id="cd03354">
    <property type="entry name" value="LbH_SAT"/>
    <property type="match status" value="1"/>
</dbReference>
<dbReference type="InterPro" id="IPR001451">
    <property type="entry name" value="Hexapep"/>
</dbReference>
<dbReference type="NCBIfam" id="NF041874">
    <property type="entry name" value="EPS_EpsC"/>
    <property type="match status" value="1"/>
</dbReference>
<dbReference type="InterPro" id="IPR011004">
    <property type="entry name" value="Trimer_LpxA-like_sf"/>
</dbReference>
<reference evidence="7 8" key="1">
    <citation type="journal article" date="2016" name="Front. Microbiol.">
        <title>Genomic Resource of Rice Seed Associated Bacteria.</title>
        <authorList>
            <person name="Midha S."/>
            <person name="Bansal K."/>
            <person name="Sharma S."/>
            <person name="Kumar N."/>
            <person name="Patil P.P."/>
            <person name="Chaudhry V."/>
            <person name="Patil P.B."/>
        </authorList>
    </citation>
    <scope>NUCLEOTIDE SEQUENCE [LARGE SCALE GENOMIC DNA]</scope>
    <source>
        <strain evidence="7 8">SB4</strain>
    </source>
</reference>
<dbReference type="InterPro" id="IPR045304">
    <property type="entry name" value="LbH_SAT"/>
</dbReference>
<sequence length="309" mass="33330">MHVDPDRSIDFPRQIDLVIDRLRVAREDWRTAHPAHAEHGAQFPSRQALKRITRELGTALFPLRLGPAEITASNENAFVAASLEPLLAQLQAQIDIELRYAAPETTDGRAIAATSERLIGSVAANLPALRRLLDRDVEAAYASDPAARSVDEVLAAYPSLTAVIHHRLAHLLHRLGVPLVARIIAELAHDQTGIDIHPAARIGQGFFIDHGTGVVIGETAVLGDRVRLYQGVTLGGDPDLFNAPPGTPRHPIVGDDVVIFANAAIVGRVTIGARSRIGGNVWLRNDVPPDTLVEAPKPIFSPIGDRQGK</sequence>
<evidence type="ECO:0000256" key="2">
    <source>
        <dbReference type="ARBA" id="ARBA00013266"/>
    </source>
</evidence>
<comment type="similarity">
    <text evidence="1">Belongs to the transferase hexapeptide repeat family.</text>
</comment>
<dbReference type="AlphaFoldDB" id="A0A147J0U5"/>
<dbReference type="Gene3D" id="2.160.10.10">
    <property type="entry name" value="Hexapeptide repeat proteins"/>
    <property type="match status" value="1"/>
</dbReference>
<dbReference type="EMBL" id="LDTE01000027">
    <property type="protein sequence ID" value="KTW01662.1"/>
    <property type="molecule type" value="Genomic_DNA"/>
</dbReference>
<keyword evidence="4 7" id="KW-0808">Transferase</keyword>
<evidence type="ECO:0000256" key="1">
    <source>
        <dbReference type="ARBA" id="ARBA00007274"/>
    </source>
</evidence>
<evidence type="ECO:0000256" key="4">
    <source>
        <dbReference type="ARBA" id="ARBA00022679"/>
    </source>
</evidence>
<dbReference type="GO" id="GO:0009001">
    <property type="term" value="F:serine O-acetyltransferase activity"/>
    <property type="evidence" value="ECO:0007669"/>
    <property type="project" value="UniProtKB-EC"/>
</dbReference>
<name>A0A147J0U5_9SPHN</name>
<dbReference type="Gene3D" id="1.10.3130.10">
    <property type="entry name" value="serine acetyltransferase, domain 1"/>
    <property type="match status" value="1"/>
</dbReference>
<gene>
    <name evidence="7" type="ORF">SB4_05705</name>
</gene>
<accession>A0A147J0U5</accession>
<keyword evidence="5" id="KW-0012">Acyltransferase</keyword>
<organism evidence="7 8">
    <name type="scientific">Sphingomonas sanguinis</name>
    <dbReference type="NCBI Taxonomy" id="33051"/>
    <lineage>
        <taxon>Bacteria</taxon>
        <taxon>Pseudomonadati</taxon>
        <taxon>Pseudomonadota</taxon>
        <taxon>Alphaproteobacteria</taxon>
        <taxon>Sphingomonadales</taxon>
        <taxon>Sphingomonadaceae</taxon>
        <taxon>Sphingomonas</taxon>
    </lineage>
</organism>
<keyword evidence="3" id="KW-0028">Amino-acid biosynthesis</keyword>
<dbReference type="InterPro" id="IPR042122">
    <property type="entry name" value="Ser_AcTrfase_N_sf"/>
</dbReference>
<evidence type="ECO:0000256" key="5">
    <source>
        <dbReference type="ARBA" id="ARBA00023315"/>
    </source>
</evidence>
<dbReference type="SUPFAM" id="SSF51161">
    <property type="entry name" value="Trimeric LpxA-like enzymes"/>
    <property type="match status" value="1"/>
</dbReference>
<comment type="catalytic activity">
    <reaction evidence="6">
        <text>L-serine + acetyl-CoA = O-acetyl-L-serine + CoA</text>
        <dbReference type="Rhea" id="RHEA:24560"/>
        <dbReference type="ChEBI" id="CHEBI:33384"/>
        <dbReference type="ChEBI" id="CHEBI:57287"/>
        <dbReference type="ChEBI" id="CHEBI:57288"/>
        <dbReference type="ChEBI" id="CHEBI:58340"/>
        <dbReference type="EC" id="2.3.1.30"/>
    </reaction>
</comment>
<evidence type="ECO:0000256" key="3">
    <source>
        <dbReference type="ARBA" id="ARBA00022605"/>
    </source>
</evidence>
<dbReference type="PATRIC" id="fig|33051.4.peg.1781"/>
<comment type="caution">
    <text evidence="7">The sequence shown here is derived from an EMBL/GenBank/DDBJ whole genome shotgun (WGS) entry which is preliminary data.</text>
</comment>